<reference evidence="3" key="2">
    <citation type="submission" date="2024-04" db="EMBL/GenBank/DDBJ databases">
        <authorList>
            <person name="Chen Y."/>
            <person name="Shah S."/>
            <person name="Dougan E. K."/>
            <person name="Thang M."/>
            <person name="Chan C."/>
        </authorList>
    </citation>
    <scope>NUCLEOTIDE SEQUENCE [LARGE SCALE GENOMIC DNA]</scope>
</reference>
<keyword evidence="4" id="KW-1185">Reference proteome</keyword>
<feature type="non-terminal residue" evidence="2">
    <location>
        <position position="64"/>
    </location>
</feature>
<dbReference type="EMBL" id="CAMXCT010001529">
    <property type="protein sequence ID" value="CAI3990914.1"/>
    <property type="molecule type" value="Genomic_DNA"/>
</dbReference>
<accession>A0A9P1CFK7</accession>
<dbReference type="Proteomes" id="UP001152797">
    <property type="component" value="Unassembled WGS sequence"/>
</dbReference>
<gene>
    <name evidence="2" type="ORF">C1SCF055_LOCUS17862</name>
</gene>
<proteinExistence type="predicted"/>
<reference evidence="2" key="1">
    <citation type="submission" date="2022-10" db="EMBL/GenBank/DDBJ databases">
        <authorList>
            <person name="Chen Y."/>
            <person name="Dougan E. K."/>
            <person name="Chan C."/>
            <person name="Rhodes N."/>
            <person name="Thang M."/>
        </authorList>
    </citation>
    <scope>NUCLEOTIDE SEQUENCE</scope>
</reference>
<dbReference type="EMBL" id="CAMXCT030001529">
    <property type="protein sequence ID" value="CAL4778226.1"/>
    <property type="molecule type" value="Genomic_DNA"/>
</dbReference>
<protein>
    <submittedName>
        <fullName evidence="2">Uncharacterized protein</fullName>
    </submittedName>
</protein>
<sequence length="64" mass="7549">KADKDYHADLFDQQRRNDGYQDALEKLTARRKLAEGRLQADLETLRSEHAILKRSLETQEKVHE</sequence>
<keyword evidence="1" id="KW-0175">Coiled coil</keyword>
<organism evidence="2">
    <name type="scientific">Cladocopium goreaui</name>
    <dbReference type="NCBI Taxonomy" id="2562237"/>
    <lineage>
        <taxon>Eukaryota</taxon>
        <taxon>Sar</taxon>
        <taxon>Alveolata</taxon>
        <taxon>Dinophyceae</taxon>
        <taxon>Suessiales</taxon>
        <taxon>Symbiodiniaceae</taxon>
        <taxon>Cladocopium</taxon>
    </lineage>
</organism>
<evidence type="ECO:0000256" key="1">
    <source>
        <dbReference type="SAM" id="Coils"/>
    </source>
</evidence>
<name>A0A9P1CFK7_9DINO</name>
<evidence type="ECO:0000313" key="4">
    <source>
        <dbReference type="Proteomes" id="UP001152797"/>
    </source>
</evidence>
<feature type="non-terminal residue" evidence="2">
    <location>
        <position position="1"/>
    </location>
</feature>
<evidence type="ECO:0000313" key="2">
    <source>
        <dbReference type="EMBL" id="CAI3990914.1"/>
    </source>
</evidence>
<feature type="coiled-coil region" evidence="1">
    <location>
        <begin position="17"/>
        <end position="62"/>
    </location>
</feature>
<evidence type="ECO:0000313" key="3">
    <source>
        <dbReference type="EMBL" id="CAL1144289.1"/>
    </source>
</evidence>
<comment type="caution">
    <text evidence="2">The sequence shown here is derived from an EMBL/GenBank/DDBJ whole genome shotgun (WGS) entry which is preliminary data.</text>
</comment>
<dbReference type="EMBL" id="CAMXCT020001529">
    <property type="protein sequence ID" value="CAL1144289.1"/>
    <property type="molecule type" value="Genomic_DNA"/>
</dbReference>
<dbReference type="AlphaFoldDB" id="A0A9P1CFK7"/>